<comment type="caution">
    <text evidence="3">The sequence shown here is derived from an EMBL/GenBank/DDBJ whole genome shotgun (WGS) entry which is preliminary data.</text>
</comment>
<evidence type="ECO:0000256" key="1">
    <source>
        <dbReference type="SAM" id="Phobius"/>
    </source>
</evidence>
<keyword evidence="1" id="KW-0812">Transmembrane</keyword>
<keyword evidence="1" id="KW-0472">Membrane</keyword>
<gene>
    <name evidence="3" type="ORF">ODALV1_LOCUS30028</name>
</gene>
<evidence type="ECO:0000313" key="3">
    <source>
        <dbReference type="EMBL" id="CAL8143989.1"/>
    </source>
</evidence>
<keyword evidence="1" id="KW-1133">Transmembrane helix</keyword>
<evidence type="ECO:0008006" key="5">
    <source>
        <dbReference type="Google" id="ProtNLM"/>
    </source>
</evidence>
<evidence type="ECO:0000256" key="2">
    <source>
        <dbReference type="SAM" id="SignalP"/>
    </source>
</evidence>
<protein>
    <recommendedName>
        <fullName evidence="5">Protein quiver</fullName>
    </recommendedName>
</protein>
<reference evidence="3 4" key="1">
    <citation type="submission" date="2024-08" db="EMBL/GenBank/DDBJ databases">
        <authorList>
            <person name="Cucini C."/>
            <person name="Frati F."/>
        </authorList>
    </citation>
    <scope>NUCLEOTIDE SEQUENCE [LARGE SCALE GENOMIC DNA]</scope>
</reference>
<accession>A0ABP1S690</accession>
<keyword evidence="4" id="KW-1185">Reference proteome</keyword>
<dbReference type="EMBL" id="CAXLJM020000160">
    <property type="protein sequence ID" value="CAL8143989.1"/>
    <property type="molecule type" value="Genomic_DNA"/>
</dbReference>
<sequence>MAITRTVFQILFLTLSLVNLSTAATYSDLEALASKTSLKCYVCNTKVGGCAGLPEFEKSCSDYFKTVYGDPPTSTSLDLKNFPEALSERVGSGVTSDKLGWNHGGFPGLYTMPPGMPVTGTGPIDSYRTSSLNHLHADGKLDEGFVTCRVLKITVGDQQNGGVKQQIPLTTPRIIRTCSFLKKSDVANLNQYGCKMLKFKTHLVDVCYCDGDKCNGSSYMRVSYWMIAASLLLIMAQFGMH</sequence>
<organism evidence="3 4">
    <name type="scientific">Orchesella dallaii</name>
    <dbReference type="NCBI Taxonomy" id="48710"/>
    <lineage>
        <taxon>Eukaryota</taxon>
        <taxon>Metazoa</taxon>
        <taxon>Ecdysozoa</taxon>
        <taxon>Arthropoda</taxon>
        <taxon>Hexapoda</taxon>
        <taxon>Collembola</taxon>
        <taxon>Entomobryomorpha</taxon>
        <taxon>Entomobryoidea</taxon>
        <taxon>Orchesellidae</taxon>
        <taxon>Orchesellinae</taxon>
        <taxon>Orchesella</taxon>
    </lineage>
</organism>
<name>A0ABP1S690_9HEXA</name>
<keyword evidence="2" id="KW-0732">Signal</keyword>
<evidence type="ECO:0000313" key="4">
    <source>
        <dbReference type="Proteomes" id="UP001642540"/>
    </source>
</evidence>
<proteinExistence type="predicted"/>
<feature type="signal peptide" evidence="2">
    <location>
        <begin position="1"/>
        <end position="23"/>
    </location>
</feature>
<dbReference type="Proteomes" id="UP001642540">
    <property type="component" value="Unassembled WGS sequence"/>
</dbReference>
<feature type="transmembrane region" description="Helical" evidence="1">
    <location>
        <begin position="222"/>
        <end position="240"/>
    </location>
</feature>
<feature type="chain" id="PRO_5046577232" description="Protein quiver" evidence="2">
    <location>
        <begin position="24"/>
        <end position="241"/>
    </location>
</feature>